<dbReference type="AlphaFoldDB" id="A0A0N4XZR6"/>
<dbReference type="SMART" id="SM00490">
    <property type="entry name" value="HELICc"/>
    <property type="match status" value="1"/>
</dbReference>
<evidence type="ECO:0000313" key="18">
    <source>
        <dbReference type="Proteomes" id="UP000271162"/>
    </source>
</evidence>
<dbReference type="InterPro" id="IPR015194">
    <property type="entry name" value="ISWI_HAND-dom"/>
</dbReference>
<evidence type="ECO:0000259" key="16">
    <source>
        <dbReference type="PROSITE" id="PS51293"/>
    </source>
</evidence>
<dbReference type="FunFam" id="3.40.50.300:FF:000082">
    <property type="entry name" value="ISWI chromatin remodeling complex ATPase ISW1"/>
    <property type="match status" value="1"/>
</dbReference>
<keyword evidence="10" id="KW-0805">Transcription regulation</keyword>
<dbReference type="GO" id="GO:0042393">
    <property type="term" value="F:histone binding"/>
    <property type="evidence" value="ECO:0007669"/>
    <property type="project" value="TreeGrafter"/>
</dbReference>
<dbReference type="PROSITE" id="PS51293">
    <property type="entry name" value="SANT"/>
    <property type="match status" value="1"/>
</dbReference>
<evidence type="ECO:0000256" key="2">
    <source>
        <dbReference type="ARBA" id="ARBA00009687"/>
    </source>
</evidence>
<gene>
    <name evidence="17" type="ORF">NBR_LOCUS8697</name>
</gene>
<dbReference type="OMA" id="VHDYQFF"/>
<dbReference type="PROSITE" id="PS51194">
    <property type="entry name" value="HELICASE_CTER"/>
    <property type="match status" value="1"/>
</dbReference>
<evidence type="ECO:0000256" key="10">
    <source>
        <dbReference type="ARBA" id="ARBA00023015"/>
    </source>
</evidence>
<keyword evidence="5" id="KW-0547">Nucleotide-binding</keyword>
<feature type="region of interest" description="Disordered" evidence="13">
    <location>
        <begin position="70"/>
        <end position="100"/>
    </location>
</feature>
<dbReference type="PANTHER" id="PTHR45623">
    <property type="entry name" value="CHROMODOMAIN-HELICASE-DNA-BINDING PROTEIN 3-RELATED-RELATED"/>
    <property type="match status" value="1"/>
</dbReference>
<evidence type="ECO:0000313" key="17">
    <source>
        <dbReference type="EMBL" id="VDL72286.1"/>
    </source>
</evidence>
<dbReference type="InterPro" id="IPR001650">
    <property type="entry name" value="Helicase_C-like"/>
</dbReference>
<dbReference type="GO" id="GO:0003677">
    <property type="term" value="F:DNA binding"/>
    <property type="evidence" value="ECO:0007669"/>
    <property type="project" value="InterPro"/>
</dbReference>
<dbReference type="InterPro" id="IPR017884">
    <property type="entry name" value="SANT_dom"/>
</dbReference>
<feature type="domain" description="SANT" evidence="16">
    <location>
        <begin position="796"/>
        <end position="849"/>
    </location>
</feature>
<keyword evidence="12" id="KW-0539">Nucleus</keyword>
<evidence type="ECO:0000259" key="15">
    <source>
        <dbReference type="PROSITE" id="PS51194"/>
    </source>
</evidence>
<feature type="compositionally biased region" description="Acidic residues" evidence="13">
    <location>
        <begin position="20"/>
        <end position="33"/>
    </location>
</feature>
<feature type="compositionally biased region" description="Basic residues" evidence="13">
    <location>
        <begin position="1005"/>
        <end position="1014"/>
    </location>
</feature>
<dbReference type="SUPFAM" id="SSF46689">
    <property type="entry name" value="Homeodomain-like"/>
    <property type="match status" value="2"/>
</dbReference>
<dbReference type="InterPro" id="IPR027417">
    <property type="entry name" value="P-loop_NTPase"/>
</dbReference>
<accession>A0A0N4XZR6</accession>
<dbReference type="Pfam" id="PF00176">
    <property type="entry name" value="SNF2-rel_dom"/>
    <property type="match status" value="1"/>
</dbReference>
<evidence type="ECO:0000259" key="14">
    <source>
        <dbReference type="PROSITE" id="PS51192"/>
    </source>
</evidence>
<evidence type="ECO:0000256" key="12">
    <source>
        <dbReference type="ARBA" id="ARBA00023242"/>
    </source>
</evidence>
<dbReference type="Pfam" id="PF09111">
    <property type="entry name" value="SLIDE"/>
    <property type="match status" value="1"/>
</dbReference>
<evidence type="ECO:0000256" key="8">
    <source>
        <dbReference type="ARBA" id="ARBA00022840"/>
    </source>
</evidence>
<organism evidence="19">
    <name type="scientific">Nippostrongylus brasiliensis</name>
    <name type="common">Rat hookworm</name>
    <dbReference type="NCBI Taxonomy" id="27835"/>
    <lineage>
        <taxon>Eukaryota</taxon>
        <taxon>Metazoa</taxon>
        <taxon>Ecdysozoa</taxon>
        <taxon>Nematoda</taxon>
        <taxon>Chromadorea</taxon>
        <taxon>Rhabditida</taxon>
        <taxon>Rhabditina</taxon>
        <taxon>Rhabditomorpha</taxon>
        <taxon>Strongyloidea</taxon>
        <taxon>Heligmosomidae</taxon>
        <taxon>Nippostrongylus</taxon>
    </lineage>
</organism>
<dbReference type="InterPro" id="IPR049730">
    <property type="entry name" value="SNF2/RAD54-like_C"/>
</dbReference>
<evidence type="ECO:0000313" key="19">
    <source>
        <dbReference type="WBParaSite" id="NBR_0000869601-mRNA-1"/>
    </source>
</evidence>
<dbReference type="GO" id="GO:0005524">
    <property type="term" value="F:ATP binding"/>
    <property type="evidence" value="ECO:0007669"/>
    <property type="project" value="UniProtKB-KW"/>
</dbReference>
<keyword evidence="8" id="KW-0067">ATP-binding</keyword>
<evidence type="ECO:0000256" key="4">
    <source>
        <dbReference type="ARBA" id="ARBA00022737"/>
    </source>
</evidence>
<evidence type="ECO:0000256" key="5">
    <source>
        <dbReference type="ARBA" id="ARBA00022741"/>
    </source>
</evidence>
<dbReference type="FunFam" id="1.10.10.60:FF:000022">
    <property type="entry name" value="ISWI chromatin-remodeling complex ATPase CHR11 isoform A"/>
    <property type="match status" value="1"/>
</dbReference>
<feature type="compositionally biased region" description="Basic and acidic residues" evidence="13">
    <location>
        <begin position="1"/>
        <end position="19"/>
    </location>
</feature>
<dbReference type="GO" id="GO:0031491">
    <property type="term" value="F:nucleosome binding"/>
    <property type="evidence" value="ECO:0007669"/>
    <property type="project" value="InterPro"/>
</dbReference>
<protein>
    <submittedName>
        <fullName evidence="19">Chromatin-remodeling complex ATPase chain isw-1 (inferred by orthology to a C. elegans protein)</fullName>
    </submittedName>
</protein>
<dbReference type="SMART" id="SM00717">
    <property type="entry name" value="SANT"/>
    <property type="match status" value="2"/>
</dbReference>
<name>A0A0N4XZR6_NIPBR</name>
<dbReference type="CDD" id="cd18793">
    <property type="entry name" value="SF2_C_SNF"/>
    <property type="match status" value="1"/>
</dbReference>
<dbReference type="SUPFAM" id="SSF52540">
    <property type="entry name" value="P-loop containing nucleoside triphosphate hydrolases"/>
    <property type="match status" value="2"/>
</dbReference>
<comment type="subcellular location">
    <subcellularLocation>
        <location evidence="1">Nucleus</location>
    </subcellularLocation>
</comment>
<feature type="region of interest" description="Disordered" evidence="13">
    <location>
        <begin position="972"/>
        <end position="1014"/>
    </location>
</feature>
<dbReference type="Gene3D" id="3.40.50.10810">
    <property type="entry name" value="Tandem AAA-ATPase domain"/>
    <property type="match status" value="1"/>
</dbReference>
<proteinExistence type="inferred from homology"/>
<dbReference type="EMBL" id="UYSL01020039">
    <property type="protein sequence ID" value="VDL72286.1"/>
    <property type="molecule type" value="Genomic_DNA"/>
</dbReference>
<evidence type="ECO:0000256" key="3">
    <source>
        <dbReference type="ARBA" id="ARBA00022553"/>
    </source>
</evidence>
<dbReference type="GO" id="GO:0045944">
    <property type="term" value="P:positive regulation of transcription by RNA polymerase II"/>
    <property type="evidence" value="ECO:0007669"/>
    <property type="project" value="UniProtKB-ARBA"/>
</dbReference>
<dbReference type="InterPro" id="IPR001005">
    <property type="entry name" value="SANT/Myb"/>
</dbReference>
<evidence type="ECO:0000256" key="9">
    <source>
        <dbReference type="ARBA" id="ARBA00022853"/>
    </source>
</evidence>
<dbReference type="InterPro" id="IPR044754">
    <property type="entry name" value="Isw1/2_DEXHc"/>
</dbReference>
<dbReference type="FunFam" id="1.10.10.60:FF:000049">
    <property type="entry name" value="SWI/SNF-related matrix-associated actin-dependent regulator of chromatin subfamily A member"/>
    <property type="match status" value="1"/>
</dbReference>
<dbReference type="FunFam" id="1.20.5.1190:FF:000002">
    <property type="entry name" value="SWI/SNF-related matrix-associated actin-dependent regulator of chromatin subfamily A member"/>
    <property type="match status" value="1"/>
</dbReference>
<dbReference type="Pfam" id="PF09110">
    <property type="entry name" value="HAND"/>
    <property type="match status" value="1"/>
</dbReference>
<keyword evidence="3" id="KW-0597">Phosphoprotein</keyword>
<evidence type="ECO:0000256" key="1">
    <source>
        <dbReference type="ARBA" id="ARBA00004123"/>
    </source>
</evidence>
<dbReference type="InterPro" id="IPR015195">
    <property type="entry name" value="SLIDE"/>
</dbReference>
<comment type="similarity">
    <text evidence="2">Belongs to the SNF2/RAD54 helicase family. ISWI subfamily.</text>
</comment>
<feature type="region of interest" description="Disordered" evidence="13">
    <location>
        <begin position="1"/>
        <end position="36"/>
    </location>
</feature>
<sequence>MKPETTAEEEVKMENVDPETRDDEMDTEEGEDSLESKFEADSFKRFELLLKKTENFSHCLSAGDVAAYKGPAQKKRGRPAKTGIEGDHRHRKTEQEEDEEMAEASIREDTVMVFDKSPFYIQNGELRDYQVRGLNWLISLQHNGINGILADEMGLGKTLQTISLLGYMKHYKNMASPHLVIVPKSTLKNWMNEFAKWCPSITACCIIGDEKERNEVIHDVILPQKFDVCCTTYEMVLKVKTQLKKLVWKYIIIDEAHRIKNEKSKLSEVVREIKSKNRLLITGTPLQNNLHELWALLNFLLPDMFSSSEDFDSWFTDGSMQGNTDIISRLHKVLQPFLLRRIKSDVEKSLLPKKEVKDIDVINGAGKVEKARLMNILMHLRKAANHPYLFDGAEPGPPYTTDQHIVDNSGKMVVLDKLLKKLKQQGSRVLIFSQFSRVLDLLEDYCWWKQYQYCRLDGSTAHVDRQEAIDAYNAPDSEKFIFMLTTRAGGLGINLATADVVIIFDSDWNPQSDLQAMDRAHRIGQKKQVRVFRLITENTVDERIIERAEVKLRLDSIVIQQGRIAEAQKTLGKDDMINMIRHGAELVFASKDSTITDDDIDTILERAEVKTAELNAKMEELGESNLRNLTFDNKSVYNFEGENWKGKQNEGMGHFWIEPPKRERKANYQVDAYFREAMRQGQPVEKQSRAPRPKQPAVFDFQFYPPRLMELLERETYHYRKTIGYKVSIFRHWNRILYLLHVLTSSFYIYFIKAEKPKECGPKEADKRQKEEQRLIDTAEPLTEEEQAEKNDLLTQGLANWSKRDFTAFVRANEKYGRTDIDNIANEMVETKSRDEVECYAKIFWERFEELQDHEKILAQIEKGEARIQRRQSVKRALDAKIAKYKAPFHQLRIAYGTNKGKTYTEEEDRFLVCELHRLGFDKETVYEELRQSVRMAPQFRFDWFIKSRTAMELQRRCNTLITLIEKEMGETEVKHRAKKDAKDKTGAPSEAGGSTPSKSASGKKMGRPKLNKA</sequence>
<evidence type="ECO:0000256" key="11">
    <source>
        <dbReference type="ARBA" id="ARBA00023163"/>
    </source>
</evidence>
<dbReference type="GO" id="GO:0016887">
    <property type="term" value="F:ATP hydrolysis activity"/>
    <property type="evidence" value="ECO:0007669"/>
    <property type="project" value="TreeGrafter"/>
</dbReference>
<dbReference type="InterPro" id="IPR014001">
    <property type="entry name" value="Helicase_ATP-bd"/>
</dbReference>
<dbReference type="FunFam" id="3.40.50.10810:FF:000002">
    <property type="entry name" value="ISWI chromatin-remodeling complex ATPase CHR11 isoform A"/>
    <property type="match status" value="1"/>
</dbReference>
<dbReference type="GO" id="GO:0034728">
    <property type="term" value="P:nucleosome organization"/>
    <property type="evidence" value="ECO:0007669"/>
    <property type="project" value="TreeGrafter"/>
</dbReference>
<dbReference type="STRING" id="27835.A0A0N4XZR6"/>
<feature type="domain" description="Helicase ATP-binding" evidence="14">
    <location>
        <begin position="138"/>
        <end position="303"/>
    </location>
</feature>
<dbReference type="PROSITE" id="PS51192">
    <property type="entry name" value="HELICASE_ATP_BIND_1"/>
    <property type="match status" value="1"/>
</dbReference>
<dbReference type="PANTHER" id="PTHR45623:SF49">
    <property type="entry name" value="SWI_SNF-RELATED MATRIX-ASSOCIATED ACTIN-DEPENDENT REGULATOR OF CHROMATIN SUBFAMILY A MEMBER 5"/>
    <property type="match status" value="1"/>
</dbReference>
<dbReference type="InterPro" id="IPR009057">
    <property type="entry name" value="Homeodomain-like_sf"/>
</dbReference>
<dbReference type="InterPro" id="IPR038718">
    <property type="entry name" value="SNF2-like_sf"/>
</dbReference>
<dbReference type="GO" id="GO:0031010">
    <property type="term" value="C:ISWI-type complex"/>
    <property type="evidence" value="ECO:0007669"/>
    <property type="project" value="UniProtKB-ARBA"/>
</dbReference>
<keyword evidence="18" id="KW-1185">Reference proteome</keyword>
<dbReference type="GO" id="GO:0140658">
    <property type="term" value="F:ATP-dependent chromatin remodeler activity"/>
    <property type="evidence" value="ECO:0007669"/>
    <property type="project" value="TreeGrafter"/>
</dbReference>
<evidence type="ECO:0000256" key="7">
    <source>
        <dbReference type="ARBA" id="ARBA00022806"/>
    </source>
</evidence>
<dbReference type="CDD" id="cd00167">
    <property type="entry name" value="SANT"/>
    <property type="match status" value="1"/>
</dbReference>
<dbReference type="Gene3D" id="1.20.5.1190">
    <property type="entry name" value="iswi atpase"/>
    <property type="match status" value="1"/>
</dbReference>
<dbReference type="SUPFAM" id="SSF101224">
    <property type="entry name" value="HAND domain of the nucleosome remodeling ATPase ISWI"/>
    <property type="match status" value="1"/>
</dbReference>
<feature type="compositionally biased region" description="Basic and acidic residues" evidence="13">
    <location>
        <begin position="761"/>
        <end position="777"/>
    </location>
</feature>
<reference evidence="19" key="1">
    <citation type="submission" date="2016-04" db="UniProtKB">
        <authorList>
            <consortium name="WormBaseParasite"/>
        </authorList>
    </citation>
    <scope>IDENTIFICATION</scope>
</reference>
<feature type="domain" description="Helicase C-terminal" evidence="15">
    <location>
        <begin position="414"/>
        <end position="565"/>
    </location>
</feature>
<dbReference type="GO" id="GO:0004386">
    <property type="term" value="F:helicase activity"/>
    <property type="evidence" value="ECO:0007669"/>
    <property type="project" value="UniProtKB-KW"/>
</dbReference>
<dbReference type="WBParaSite" id="NBR_0000869601-mRNA-1">
    <property type="protein sequence ID" value="NBR_0000869601-mRNA-1"/>
    <property type="gene ID" value="NBR_0000869601"/>
</dbReference>
<dbReference type="Gene3D" id="1.10.10.60">
    <property type="entry name" value="Homeodomain-like"/>
    <property type="match status" value="2"/>
</dbReference>
<dbReference type="Gene3D" id="1.10.1040.30">
    <property type="entry name" value="ISWI, HAND domain"/>
    <property type="match status" value="1"/>
</dbReference>
<dbReference type="SMART" id="SM00487">
    <property type="entry name" value="DEXDc"/>
    <property type="match status" value="1"/>
</dbReference>
<keyword evidence="11" id="KW-0804">Transcription</keyword>
<keyword evidence="4" id="KW-0677">Repeat</keyword>
<keyword evidence="9" id="KW-0156">Chromatin regulator</keyword>
<reference evidence="17 18" key="2">
    <citation type="submission" date="2018-11" db="EMBL/GenBank/DDBJ databases">
        <authorList>
            <consortium name="Pathogen Informatics"/>
        </authorList>
    </citation>
    <scope>NUCLEOTIDE SEQUENCE [LARGE SCALE GENOMIC DNA]</scope>
</reference>
<feature type="compositionally biased region" description="Basic and acidic residues" evidence="13">
    <location>
        <begin position="972"/>
        <end position="986"/>
    </location>
</feature>
<dbReference type="InterPro" id="IPR036306">
    <property type="entry name" value="ISWI_HAND-dom_sf"/>
</dbReference>
<evidence type="ECO:0000256" key="13">
    <source>
        <dbReference type="SAM" id="MobiDB-lite"/>
    </source>
</evidence>
<evidence type="ECO:0000256" key="6">
    <source>
        <dbReference type="ARBA" id="ARBA00022801"/>
    </source>
</evidence>
<dbReference type="Proteomes" id="UP000271162">
    <property type="component" value="Unassembled WGS sequence"/>
</dbReference>
<dbReference type="Pfam" id="PF00271">
    <property type="entry name" value="Helicase_C"/>
    <property type="match status" value="1"/>
</dbReference>
<keyword evidence="6" id="KW-0378">Hydrolase</keyword>
<dbReference type="CDD" id="cd17997">
    <property type="entry name" value="DEXHc_SMARCA1_SMARCA5"/>
    <property type="match status" value="1"/>
</dbReference>
<keyword evidence="7" id="KW-0347">Helicase</keyword>
<feature type="region of interest" description="Disordered" evidence="13">
    <location>
        <begin position="761"/>
        <end position="788"/>
    </location>
</feature>
<dbReference type="Gene3D" id="3.40.50.300">
    <property type="entry name" value="P-loop containing nucleotide triphosphate hydrolases"/>
    <property type="match status" value="1"/>
</dbReference>
<dbReference type="InterPro" id="IPR000330">
    <property type="entry name" value="SNF2_N"/>
</dbReference>